<dbReference type="InterPro" id="IPR027463">
    <property type="entry name" value="AcrB_DN_DC_subdom"/>
</dbReference>
<accession>A0ABS5ZA72</accession>
<feature type="transmembrane region" description="Helical" evidence="2">
    <location>
        <begin position="463"/>
        <end position="483"/>
    </location>
</feature>
<reference evidence="3 4" key="1">
    <citation type="submission" date="2021-04" db="EMBL/GenBank/DDBJ databases">
        <authorList>
            <person name="Pira H."/>
            <person name="Risdian C."/>
            <person name="Wink J."/>
        </authorList>
    </citation>
    <scope>NUCLEOTIDE SEQUENCE [LARGE SCALE GENOMIC DNA]</scope>
    <source>
        <strain evidence="3 4">WH53</strain>
    </source>
</reference>
<dbReference type="PANTHER" id="PTHR32063">
    <property type="match status" value="1"/>
</dbReference>
<dbReference type="SUPFAM" id="SSF82693">
    <property type="entry name" value="Multidrug efflux transporter AcrB pore domain, PN1, PN2, PC1 and PC2 subdomains"/>
    <property type="match status" value="3"/>
</dbReference>
<keyword evidence="2" id="KW-0472">Membrane</keyword>
<evidence type="ECO:0000313" key="4">
    <source>
        <dbReference type="Proteomes" id="UP000690515"/>
    </source>
</evidence>
<dbReference type="RefSeq" id="WP_215819109.1">
    <property type="nucleotide sequence ID" value="NZ_JAGSOY010000013.1"/>
</dbReference>
<dbReference type="SUPFAM" id="SSF82714">
    <property type="entry name" value="Multidrug efflux transporter AcrB TolC docking domain, DN and DC subdomains"/>
    <property type="match status" value="2"/>
</dbReference>
<evidence type="ECO:0000313" key="3">
    <source>
        <dbReference type="EMBL" id="MBU2710944.1"/>
    </source>
</evidence>
<keyword evidence="4" id="KW-1185">Reference proteome</keyword>
<feature type="transmembrane region" description="Helical" evidence="2">
    <location>
        <begin position="432"/>
        <end position="457"/>
    </location>
</feature>
<feature type="transmembrane region" description="Helical" evidence="2">
    <location>
        <begin position="920"/>
        <end position="944"/>
    </location>
</feature>
<dbReference type="Gene3D" id="1.20.1640.10">
    <property type="entry name" value="Multidrug efflux transporter AcrB transmembrane domain"/>
    <property type="match status" value="2"/>
</dbReference>
<feature type="transmembrane region" description="Helical" evidence="2">
    <location>
        <begin position="965"/>
        <end position="986"/>
    </location>
</feature>
<dbReference type="InterPro" id="IPR001036">
    <property type="entry name" value="Acrflvin-R"/>
</dbReference>
<feature type="coiled-coil region" evidence="1">
    <location>
        <begin position="99"/>
        <end position="126"/>
    </location>
</feature>
<dbReference type="EMBL" id="JAGSOY010000013">
    <property type="protein sequence ID" value="MBU2710944.1"/>
    <property type="molecule type" value="Genomic_DNA"/>
</dbReference>
<dbReference type="SUPFAM" id="SSF82866">
    <property type="entry name" value="Multidrug efflux transporter AcrB transmembrane domain"/>
    <property type="match status" value="2"/>
</dbReference>
<feature type="transmembrane region" description="Helical" evidence="2">
    <location>
        <begin position="387"/>
        <end position="411"/>
    </location>
</feature>
<dbReference type="Gene3D" id="3.30.70.1430">
    <property type="entry name" value="Multidrug efflux transporter AcrB pore domain"/>
    <property type="match status" value="2"/>
</dbReference>
<keyword evidence="2" id="KW-1133">Transmembrane helix</keyword>
<proteinExistence type="predicted"/>
<feature type="transmembrane region" description="Helical" evidence="2">
    <location>
        <begin position="992"/>
        <end position="1019"/>
    </location>
</feature>
<evidence type="ECO:0000256" key="1">
    <source>
        <dbReference type="SAM" id="Coils"/>
    </source>
</evidence>
<name>A0ABS5ZA72_9GAMM</name>
<feature type="transmembrane region" description="Helical" evidence="2">
    <location>
        <begin position="12"/>
        <end position="31"/>
    </location>
</feature>
<dbReference type="Pfam" id="PF00873">
    <property type="entry name" value="ACR_tran"/>
    <property type="match status" value="1"/>
</dbReference>
<dbReference type="Gene3D" id="3.30.70.1440">
    <property type="entry name" value="Multidrug efflux transporter AcrB pore domain"/>
    <property type="match status" value="1"/>
</dbReference>
<dbReference type="Gene3D" id="3.30.2090.10">
    <property type="entry name" value="Multidrug efflux transporter AcrB TolC docking domain, DN and DC subdomains"/>
    <property type="match status" value="2"/>
</dbReference>
<organism evidence="3 4">
    <name type="scientific">Zooshikella harenae</name>
    <dbReference type="NCBI Taxonomy" id="2827238"/>
    <lineage>
        <taxon>Bacteria</taxon>
        <taxon>Pseudomonadati</taxon>
        <taxon>Pseudomonadota</taxon>
        <taxon>Gammaproteobacteria</taxon>
        <taxon>Oceanospirillales</taxon>
        <taxon>Zooshikellaceae</taxon>
        <taxon>Zooshikella</taxon>
    </lineage>
</organism>
<feature type="transmembrane region" description="Helical" evidence="2">
    <location>
        <begin position="338"/>
        <end position="355"/>
    </location>
</feature>
<dbReference type="PRINTS" id="PR00702">
    <property type="entry name" value="ACRIFLAVINRP"/>
</dbReference>
<feature type="transmembrane region" description="Helical" evidence="2">
    <location>
        <begin position="894"/>
        <end position="914"/>
    </location>
</feature>
<sequence length="1055" mass="117844">MWLRSLIENHKLTNLLFLLILLMGYLVYLQLPREQDPSINFNWVQITTLLPGASAQDIEKKITDVLEEELEKIQNVKFVSSTSREGVSSILVRFQDISQRLFDKRMADLRREINNVEDELPEEAESPTIYEVTTANAFPTATVVISGPADDENLRRQAIILENELIRTKGVDRVQLTGERDPEIQIRFDVEKIQLLGISPTAVADTIRTFYRDISAGSARVGEDQWLIRVEGTTTNPDELAQLPVLTNQGSHSEVRLGDIAEVVWARAKADRLVRFQGRPAVMFAVMKQESTNTLELVERISHLVEDKNKFSKELGVNYTLIDDQTLITRNALSIMENNALIGLAFVLFVTWFFLGSRISLLVTIGIPFTLAGTFIMLKVFDQTLNTSVLLAIVIALGMLVDDAVVVVESINNKIRSGLKGIHAAWTGLTEVIGPVTASVLTTMAAFLPLMLLPGILGKFMMVIPLVVTTALAVSLIEAYWMLPGHIIAAKVSFARVSAIDNFRQHIIHKFKVYYGYALLKVMRHPKKTISALVLLFAAALSAVESGVIRVDFFAADTIRLFYVNVEMPTNSSLDETMDKMLEVEKHVAKNLEDHEVRSVVSYAGQMFTETAPMFGEHLGQIMVSLQPRKEDYRSVEQIIEDMRSDVLQVIGPTNISFLKLAGGPPTSKPVSVKVRGKEYSELRQATDALKAYIAKNNNFRDISDDDSKGRYGLTLKLNNDAINRLDIVPNEVYRTVKMLVDGEIVSYVQHESEQVALRIKSTSAVENNYNDINELLRLSVPTRNGDNVPLKELVNVKTEQVKGNLRHYNFLRTITLESDIDKQKIDTVAANNLIKDYWETIAKKYPNVSLDFSGELDDIQESIDAIAMLFMLGIGLMYLILSTQFQSYFQPLMVLITVPMAFTGVVLGLFVSSNPLSLFTLYGIVALAGIAVNAAIVLISTANKNLAKGMTLIHAIFYASRRRMLPILITTLTTIAGLFSLAVGLGGHSLIWSPVATAIVWGLFFSTFLTLFVVPALYQMSMYRVANKRNMTLFVTQDQDLQQNGISKDKEVRK</sequence>
<dbReference type="Gene3D" id="3.30.70.1320">
    <property type="entry name" value="Multidrug efflux transporter AcrB pore domain like"/>
    <property type="match status" value="1"/>
</dbReference>
<comment type="caution">
    <text evidence="3">The sequence shown here is derived from an EMBL/GenBank/DDBJ whole genome shotgun (WGS) entry which is preliminary data.</text>
</comment>
<keyword evidence="2" id="KW-0812">Transmembrane</keyword>
<gene>
    <name evidence="3" type="ORF">KCG35_07715</name>
</gene>
<dbReference type="PANTHER" id="PTHR32063:SF33">
    <property type="entry name" value="RND SUPERFAMILY EFFLUX PUMP PERMEASE COMPONENT"/>
    <property type="match status" value="1"/>
</dbReference>
<protein>
    <submittedName>
        <fullName evidence="3">Efflux RND transporter permease subunit</fullName>
    </submittedName>
</protein>
<feature type="transmembrane region" description="Helical" evidence="2">
    <location>
        <begin position="362"/>
        <end position="381"/>
    </location>
</feature>
<feature type="transmembrane region" description="Helical" evidence="2">
    <location>
        <begin position="530"/>
        <end position="549"/>
    </location>
</feature>
<evidence type="ECO:0000256" key="2">
    <source>
        <dbReference type="SAM" id="Phobius"/>
    </source>
</evidence>
<dbReference type="Proteomes" id="UP000690515">
    <property type="component" value="Unassembled WGS sequence"/>
</dbReference>
<feature type="transmembrane region" description="Helical" evidence="2">
    <location>
        <begin position="864"/>
        <end position="882"/>
    </location>
</feature>
<keyword evidence="1" id="KW-0175">Coiled coil</keyword>